<gene>
    <name evidence="2" type="ORF">JAZ04_08925</name>
</gene>
<organism evidence="2 3">
    <name type="scientific">Candidatus Thiodiazotropha lotti</name>
    <dbReference type="NCBI Taxonomy" id="2792787"/>
    <lineage>
        <taxon>Bacteria</taxon>
        <taxon>Pseudomonadati</taxon>
        <taxon>Pseudomonadota</taxon>
        <taxon>Gammaproteobacteria</taxon>
        <taxon>Chromatiales</taxon>
        <taxon>Sedimenticolaceae</taxon>
        <taxon>Candidatus Thiodiazotropha</taxon>
    </lineage>
</organism>
<protein>
    <submittedName>
        <fullName evidence="2">Transposase</fullName>
    </submittedName>
</protein>
<proteinExistence type="predicted"/>
<evidence type="ECO:0000256" key="1">
    <source>
        <dbReference type="SAM" id="MobiDB-lite"/>
    </source>
</evidence>
<comment type="caution">
    <text evidence="2">The sequence shown here is derived from an EMBL/GenBank/DDBJ whole genome shotgun (WGS) entry which is preliminary data.</text>
</comment>
<name>A0A9E4K4V0_9GAMM</name>
<evidence type="ECO:0000313" key="3">
    <source>
        <dbReference type="Proteomes" id="UP000886687"/>
    </source>
</evidence>
<accession>A0A9E4K4V0</accession>
<feature type="region of interest" description="Disordered" evidence="1">
    <location>
        <begin position="86"/>
        <end position="110"/>
    </location>
</feature>
<dbReference type="Proteomes" id="UP000886687">
    <property type="component" value="Unassembled WGS sequence"/>
</dbReference>
<dbReference type="EMBL" id="JAEPDI010000004">
    <property type="protein sequence ID" value="MCG7938963.1"/>
    <property type="molecule type" value="Genomic_DNA"/>
</dbReference>
<sequence length="110" mass="12664">MLFLDGVYTTTPWGKSRFHRAHTPAQQELTELVHRISHRVAGFLEREGILERDVENSYLNLEDQDEDPMQQVLGCSMSYRVAIGPQQGRKAEKGQKRAGQKRGQYPYFAL</sequence>
<evidence type="ECO:0000313" key="2">
    <source>
        <dbReference type="EMBL" id="MCG7938963.1"/>
    </source>
</evidence>
<reference evidence="2" key="1">
    <citation type="journal article" date="2021" name="Proc. Natl. Acad. Sci. U.S.A.">
        <title>Global biogeography of chemosynthetic symbionts reveals both localized and globally distributed symbiont groups. .</title>
        <authorList>
            <person name="Osvatic J.T."/>
            <person name="Wilkins L.G.E."/>
            <person name="Leibrecht L."/>
            <person name="Leray M."/>
            <person name="Zauner S."/>
            <person name="Polzin J."/>
            <person name="Camacho Y."/>
            <person name="Gros O."/>
            <person name="van Gils J.A."/>
            <person name="Eisen J.A."/>
            <person name="Petersen J.M."/>
            <person name="Yuen B."/>
        </authorList>
    </citation>
    <scope>NUCLEOTIDE SEQUENCE</scope>
    <source>
        <strain evidence="2">MAGL173</strain>
    </source>
</reference>
<dbReference type="AlphaFoldDB" id="A0A9E4K4V0"/>